<keyword evidence="3 6" id="KW-0479">Metal-binding</keyword>
<dbReference type="AlphaFoldDB" id="A0A0A1ZFT1"/>
<dbReference type="eggNOG" id="COG2010">
    <property type="taxonomic scope" value="Bacteria"/>
</dbReference>
<evidence type="ECO:0000313" key="10">
    <source>
        <dbReference type="Proteomes" id="UP000030598"/>
    </source>
</evidence>
<evidence type="ECO:0000313" key="9">
    <source>
        <dbReference type="EMBL" id="KGF87401.1"/>
    </source>
</evidence>
<keyword evidence="2 6" id="KW-0349">Heme</keyword>
<dbReference type="PANTHER" id="PTHR37823:SF1">
    <property type="entry name" value="CYTOCHROME C-553-LIKE"/>
    <property type="match status" value="1"/>
</dbReference>
<dbReference type="SUPFAM" id="SSF46626">
    <property type="entry name" value="Cytochrome c"/>
    <property type="match status" value="1"/>
</dbReference>
<keyword evidence="5 6" id="KW-0408">Iron</keyword>
<dbReference type="InterPro" id="IPR036909">
    <property type="entry name" value="Cyt_c-like_dom_sf"/>
</dbReference>
<evidence type="ECO:0000256" key="4">
    <source>
        <dbReference type="ARBA" id="ARBA00022982"/>
    </source>
</evidence>
<dbReference type="Pfam" id="PF13442">
    <property type="entry name" value="Cytochrome_CBB3"/>
    <property type="match status" value="1"/>
</dbReference>
<proteinExistence type="predicted"/>
<dbReference type="GO" id="GO:0046872">
    <property type="term" value="F:metal ion binding"/>
    <property type="evidence" value="ECO:0007669"/>
    <property type="project" value="UniProtKB-KW"/>
</dbReference>
<keyword evidence="7" id="KW-0812">Transmembrane</keyword>
<keyword evidence="4" id="KW-0249">Electron transport</keyword>
<reference evidence="10" key="1">
    <citation type="journal article" date="2014" name="Sci. Data">
        <title>Genomes of diverse isolates of the marine cyanobacterium Prochlorococcus.</title>
        <authorList>
            <person name="Biller S."/>
            <person name="Berube P."/>
            <person name="Thompson J."/>
            <person name="Kelly L."/>
            <person name="Roggensack S."/>
            <person name="Awad L."/>
            <person name="Roache-Johnson K."/>
            <person name="Ding H."/>
            <person name="Giovannoni S.J."/>
            <person name="Moore L.R."/>
            <person name="Chisholm S.W."/>
        </authorList>
    </citation>
    <scope>NUCLEOTIDE SEQUENCE [LARGE SCALE GENOMIC DNA]</scope>
    <source>
        <strain evidence="10">GP2</strain>
    </source>
</reference>
<evidence type="ECO:0000256" key="3">
    <source>
        <dbReference type="ARBA" id="ARBA00022723"/>
    </source>
</evidence>
<dbReference type="STRING" id="59925.EU91_1131"/>
<dbReference type="GO" id="GO:0020037">
    <property type="term" value="F:heme binding"/>
    <property type="evidence" value="ECO:0007669"/>
    <property type="project" value="InterPro"/>
</dbReference>
<accession>A0A0A1ZFT1</accession>
<dbReference type="GO" id="GO:0009055">
    <property type="term" value="F:electron transfer activity"/>
    <property type="evidence" value="ECO:0007669"/>
    <property type="project" value="InterPro"/>
</dbReference>
<keyword evidence="1" id="KW-0813">Transport</keyword>
<dbReference type="EMBL" id="JNAH01000005">
    <property type="protein sequence ID" value="KGF87401.1"/>
    <property type="molecule type" value="Genomic_DNA"/>
</dbReference>
<dbReference type="InterPro" id="IPR009056">
    <property type="entry name" value="Cyt_c-like_dom"/>
</dbReference>
<evidence type="ECO:0000256" key="1">
    <source>
        <dbReference type="ARBA" id="ARBA00022448"/>
    </source>
</evidence>
<organism evidence="9 10">
    <name type="scientific">Prochlorococcus marinus str. GP2</name>
    <dbReference type="NCBI Taxonomy" id="59925"/>
    <lineage>
        <taxon>Bacteria</taxon>
        <taxon>Bacillati</taxon>
        <taxon>Cyanobacteriota</taxon>
        <taxon>Cyanophyceae</taxon>
        <taxon>Synechococcales</taxon>
        <taxon>Prochlorococcaceae</taxon>
        <taxon>Prochlorococcus</taxon>
    </lineage>
</organism>
<evidence type="ECO:0000256" key="7">
    <source>
        <dbReference type="SAM" id="Phobius"/>
    </source>
</evidence>
<protein>
    <submittedName>
        <fullName evidence="9">Cytochrome C</fullName>
    </submittedName>
</protein>
<evidence type="ECO:0000256" key="5">
    <source>
        <dbReference type="ARBA" id="ARBA00023004"/>
    </source>
</evidence>
<dbReference type="OrthoDB" id="7933886at2"/>
<name>A0A0A1ZFT1_PROMR</name>
<keyword evidence="7" id="KW-1133">Transmembrane helix</keyword>
<evidence type="ECO:0000256" key="2">
    <source>
        <dbReference type="ARBA" id="ARBA00022617"/>
    </source>
</evidence>
<evidence type="ECO:0000259" key="8">
    <source>
        <dbReference type="PROSITE" id="PS51007"/>
    </source>
</evidence>
<keyword evidence="7" id="KW-0472">Membrane</keyword>
<dbReference type="Gene3D" id="1.10.760.10">
    <property type="entry name" value="Cytochrome c-like domain"/>
    <property type="match status" value="1"/>
</dbReference>
<dbReference type="Proteomes" id="UP000030598">
    <property type="component" value="Unassembled WGS sequence"/>
</dbReference>
<comment type="caution">
    <text evidence="9">The sequence shown here is derived from an EMBL/GenBank/DDBJ whole genome shotgun (WGS) entry which is preliminary data.</text>
</comment>
<sequence length="128" mass="14269">MSTSSSTAAERDFKREFLKIVFVVFGVLLICFSIFFVNHHENNKYIIETLELNGSAEEGDALFKINCVGCHGITARGLVGPDLHSITQRLNDKEIIKQVTGGLTPPMPSFEIDPVNMSNLLKYLHSLE</sequence>
<dbReference type="InterPro" id="IPR051811">
    <property type="entry name" value="Cytochrome_c550/c551-like"/>
</dbReference>
<dbReference type="RefSeq" id="WP_032524619.1">
    <property type="nucleotide sequence ID" value="NZ_CP138934.1"/>
</dbReference>
<dbReference type="PANTHER" id="PTHR37823">
    <property type="entry name" value="CYTOCHROME C-553-LIKE"/>
    <property type="match status" value="1"/>
</dbReference>
<gene>
    <name evidence="9" type="ORF">EU91_1131</name>
</gene>
<feature type="domain" description="Cytochrome c" evidence="8">
    <location>
        <begin position="54"/>
        <end position="128"/>
    </location>
</feature>
<evidence type="ECO:0000256" key="6">
    <source>
        <dbReference type="PROSITE-ProRule" id="PRU00433"/>
    </source>
</evidence>
<dbReference type="PROSITE" id="PS51007">
    <property type="entry name" value="CYTC"/>
    <property type="match status" value="1"/>
</dbReference>
<feature type="transmembrane region" description="Helical" evidence="7">
    <location>
        <begin position="20"/>
        <end position="37"/>
    </location>
</feature>